<evidence type="ECO:0000313" key="5">
    <source>
        <dbReference type="Proteomes" id="UP000294682"/>
    </source>
</evidence>
<feature type="transmembrane region" description="Helical" evidence="2">
    <location>
        <begin position="152"/>
        <end position="173"/>
    </location>
</feature>
<keyword evidence="2" id="KW-0812">Transmembrane</keyword>
<keyword evidence="5" id="KW-1185">Reference proteome</keyword>
<proteinExistence type="inferred from homology"/>
<feature type="transmembrane region" description="Helical" evidence="2">
    <location>
        <begin position="76"/>
        <end position="94"/>
    </location>
</feature>
<comment type="caution">
    <text evidence="4">The sequence shown here is derived from an EMBL/GenBank/DDBJ whole genome shotgun (WGS) entry which is preliminary data.</text>
</comment>
<sequence>MPKTAVFPLRRLGALSPAGATGCMLLCGVLWSFGGLFVKLLPWHPVVISGARGLIACLSLLAFCKAAKIPVRLTGRGVLGGAFLCATLLSYVLATKLTTAANAIVLQYTSPVFVMLLCALIYRQRPRGADVLVVLVTLSGIALFFLEQLTPGGLAGNLVGILSGVANASFYVYCANACKEESGPFGVIILGQGMTFLVSLPFWFLAPPVPGAAQIGSILFLGLVQQTLPYILYAYAIRRCPALTASLVSVAEPLLNPLWVLLAVGERPGTLSLIGAGVVLLAVTAWCLNNQRLGAKV</sequence>
<dbReference type="EMBL" id="SLUK01000001">
    <property type="protein sequence ID" value="TCL45244.1"/>
    <property type="molecule type" value="Genomic_DNA"/>
</dbReference>
<feature type="transmembrane region" description="Helical" evidence="2">
    <location>
        <begin position="185"/>
        <end position="206"/>
    </location>
</feature>
<dbReference type="GO" id="GO:0016020">
    <property type="term" value="C:membrane"/>
    <property type="evidence" value="ECO:0007669"/>
    <property type="project" value="InterPro"/>
</dbReference>
<dbReference type="RefSeq" id="WP_165873056.1">
    <property type="nucleotide sequence ID" value="NZ_SLUK01000001.1"/>
</dbReference>
<gene>
    <name evidence="4" type="ORF">EDD78_101226</name>
</gene>
<dbReference type="InterPro" id="IPR037185">
    <property type="entry name" value="EmrE-like"/>
</dbReference>
<dbReference type="Pfam" id="PF00892">
    <property type="entry name" value="EamA"/>
    <property type="match status" value="2"/>
</dbReference>
<feature type="transmembrane region" description="Helical" evidence="2">
    <location>
        <begin position="46"/>
        <end position="64"/>
    </location>
</feature>
<evidence type="ECO:0000256" key="1">
    <source>
        <dbReference type="ARBA" id="ARBA00007362"/>
    </source>
</evidence>
<feature type="transmembrane region" description="Helical" evidence="2">
    <location>
        <begin position="129"/>
        <end position="146"/>
    </location>
</feature>
<dbReference type="PROSITE" id="PS51257">
    <property type="entry name" value="PROKAR_LIPOPROTEIN"/>
    <property type="match status" value="1"/>
</dbReference>
<evidence type="ECO:0000259" key="3">
    <source>
        <dbReference type="Pfam" id="PF00892"/>
    </source>
</evidence>
<feature type="transmembrane region" description="Helical" evidence="2">
    <location>
        <begin position="242"/>
        <end position="264"/>
    </location>
</feature>
<dbReference type="Proteomes" id="UP000294682">
    <property type="component" value="Unassembled WGS sequence"/>
</dbReference>
<comment type="similarity">
    <text evidence="1">Belongs to the EamA transporter family.</text>
</comment>
<dbReference type="PANTHER" id="PTHR22911:SF79">
    <property type="entry name" value="MOBA-LIKE NTP TRANSFERASE DOMAIN-CONTAINING PROTEIN"/>
    <property type="match status" value="1"/>
</dbReference>
<feature type="domain" description="EamA" evidence="3">
    <location>
        <begin position="24"/>
        <end position="145"/>
    </location>
</feature>
<keyword evidence="2" id="KW-1133">Transmembrane helix</keyword>
<evidence type="ECO:0000256" key="2">
    <source>
        <dbReference type="SAM" id="Phobius"/>
    </source>
</evidence>
<feature type="transmembrane region" description="Helical" evidence="2">
    <location>
        <begin position="12"/>
        <end position="34"/>
    </location>
</feature>
<dbReference type="PANTHER" id="PTHR22911">
    <property type="entry name" value="ACYL-MALONYL CONDENSING ENZYME-RELATED"/>
    <property type="match status" value="1"/>
</dbReference>
<dbReference type="AlphaFoldDB" id="A0A9X8UL94"/>
<feature type="transmembrane region" description="Helical" evidence="2">
    <location>
        <begin position="270"/>
        <end position="288"/>
    </location>
</feature>
<evidence type="ECO:0000313" key="4">
    <source>
        <dbReference type="EMBL" id="TCL45244.1"/>
    </source>
</evidence>
<accession>A0A9X8UL94</accession>
<name>A0A9X8UL94_9FIRM</name>
<dbReference type="SUPFAM" id="SSF103481">
    <property type="entry name" value="Multidrug resistance efflux transporter EmrE"/>
    <property type="match status" value="2"/>
</dbReference>
<reference evidence="4 5" key="1">
    <citation type="submission" date="2019-03" db="EMBL/GenBank/DDBJ databases">
        <title>Genomic Encyclopedia of Type Strains, Phase IV (KMG-IV): sequencing the most valuable type-strain genomes for metagenomic binning, comparative biology and taxonomic classification.</title>
        <authorList>
            <person name="Goeker M."/>
        </authorList>
    </citation>
    <scope>NUCLEOTIDE SEQUENCE [LARGE SCALE GENOMIC DNA]</scope>
    <source>
        <strain evidence="4 5">DSM 100433</strain>
    </source>
</reference>
<protein>
    <submittedName>
        <fullName evidence="4">Drug/metabolite transporter (DMT)-like permease</fullName>
    </submittedName>
</protein>
<feature type="transmembrane region" description="Helical" evidence="2">
    <location>
        <begin position="100"/>
        <end position="122"/>
    </location>
</feature>
<feature type="transmembrane region" description="Helical" evidence="2">
    <location>
        <begin position="212"/>
        <end position="235"/>
    </location>
</feature>
<feature type="domain" description="EamA" evidence="3">
    <location>
        <begin position="155"/>
        <end position="283"/>
    </location>
</feature>
<dbReference type="InterPro" id="IPR000620">
    <property type="entry name" value="EamA_dom"/>
</dbReference>
<keyword evidence="2" id="KW-0472">Membrane</keyword>
<organism evidence="4 5">
    <name type="scientific">Harryflintia acetispora</name>
    <dbReference type="NCBI Taxonomy" id="1849041"/>
    <lineage>
        <taxon>Bacteria</taxon>
        <taxon>Bacillati</taxon>
        <taxon>Bacillota</taxon>
        <taxon>Clostridia</taxon>
        <taxon>Eubacteriales</taxon>
        <taxon>Oscillospiraceae</taxon>
        <taxon>Harryflintia</taxon>
    </lineage>
</organism>